<keyword evidence="4" id="KW-1185">Reference proteome</keyword>
<comment type="caution">
    <text evidence="3">The sequence shown here is derived from an EMBL/GenBank/DDBJ whole genome shotgun (WGS) entry which is preliminary data.</text>
</comment>
<protein>
    <submittedName>
        <fullName evidence="3">DUF917 domain-containing protein</fullName>
    </submittedName>
</protein>
<gene>
    <name evidence="3" type="ORF">I4I82_21515</name>
</gene>
<dbReference type="Proteomes" id="UP000694300">
    <property type="component" value="Unassembled WGS sequence"/>
</dbReference>
<sequence>MQLTAANIDAYALGCAVLGAGGGGDTPIGLAMARLAIDATGPVEVLDPQAVDPGALVMPCGLIGSPTVAQERIWSGQEGGRLANAVAVLHDRPVDTLMCYEIAGANGLLPVLWGARLGLPLLDADGMGRAFPEMQQQAMHIAGVSAGPLVLTDGRRNDIVLHTADNHDAERLARSCASALGGVCAGALYVMTGARSRTAAISGSVSRALSVGTAMQQRRRGWPAALAALTDGRVLLEGRIIELERNGGAGFTRGHAVVERGETTTARRLRLELQNEVLVALEDGAVVATVPDIIAVLGLEDGRPVDTERLHYGQRVGVVAIPAPSVWSGPAGLAVVGPRSFGYDLDPVPGTAPTSAARVGHGA</sequence>
<dbReference type="RefSeq" id="WP_218590346.1">
    <property type="nucleotide sequence ID" value="NZ_JADQDE010000035.1"/>
</dbReference>
<feature type="domain" description="S-Me-THD-like C-terminal" evidence="2">
    <location>
        <begin position="165"/>
        <end position="349"/>
    </location>
</feature>
<dbReference type="InterPro" id="IPR048350">
    <property type="entry name" value="S-Me-THD-like_C"/>
</dbReference>
<evidence type="ECO:0000259" key="1">
    <source>
        <dbReference type="Pfam" id="PF06032"/>
    </source>
</evidence>
<dbReference type="InterPro" id="IPR010318">
    <property type="entry name" value="S-Me-THD_N"/>
</dbReference>
<feature type="domain" description="S-Me-THD N-terminal" evidence="1">
    <location>
        <begin position="8"/>
        <end position="162"/>
    </location>
</feature>
<proteinExistence type="predicted"/>
<evidence type="ECO:0000313" key="3">
    <source>
        <dbReference type="EMBL" id="MBW0130240.1"/>
    </source>
</evidence>
<accession>A0ABS6UDA7</accession>
<dbReference type="EMBL" id="JADQDF010000001">
    <property type="protein sequence ID" value="MBW0130240.1"/>
    <property type="molecule type" value="Genomic_DNA"/>
</dbReference>
<evidence type="ECO:0000313" key="4">
    <source>
        <dbReference type="Proteomes" id="UP000694300"/>
    </source>
</evidence>
<evidence type="ECO:0000259" key="2">
    <source>
        <dbReference type="Pfam" id="PF20906"/>
    </source>
</evidence>
<dbReference type="Pfam" id="PF06032">
    <property type="entry name" value="S-Me-THD_N"/>
    <property type="match status" value="1"/>
</dbReference>
<name>A0ABS6UDA7_9PSEU</name>
<reference evidence="3 4" key="1">
    <citation type="submission" date="2020-11" db="EMBL/GenBank/DDBJ databases">
        <title>Pseudonocardia abyssalis sp. nov. and Pseudonocardia oceani sp. nov., description and phylogenomic analysis of two novel actinomycetes isolated from the deep Southern Ocean.</title>
        <authorList>
            <person name="Parra J."/>
        </authorList>
    </citation>
    <scope>NUCLEOTIDE SEQUENCE [LARGE SCALE GENOMIC DNA]</scope>
    <source>
        <strain evidence="4">KRD185</strain>
    </source>
</reference>
<organism evidence="3 4">
    <name type="scientific">Pseudonocardia oceani</name>
    <dbReference type="NCBI Taxonomy" id="2792013"/>
    <lineage>
        <taxon>Bacteria</taxon>
        <taxon>Bacillati</taxon>
        <taxon>Actinomycetota</taxon>
        <taxon>Actinomycetes</taxon>
        <taxon>Pseudonocardiales</taxon>
        <taxon>Pseudonocardiaceae</taxon>
        <taxon>Pseudonocardia</taxon>
    </lineage>
</organism>
<dbReference type="Pfam" id="PF20906">
    <property type="entry name" value="S-Me-THD_C"/>
    <property type="match status" value="1"/>
</dbReference>